<comment type="catalytic activity">
    <reaction evidence="5">
        <text>N(tele)-phospho-L-histidyl/O-phospho-L-threonyl-[pyruvate, phosphate dikinase] + phosphate + H(+) = N(tele)-phospho-L-histidyl/L-threonyl-[pyruvate, phosphate dikinase] + diphosphate</text>
        <dbReference type="Rhea" id="RHEA:43696"/>
        <dbReference type="Rhea" id="RHEA-COMP:10650"/>
        <dbReference type="Rhea" id="RHEA-COMP:10651"/>
        <dbReference type="ChEBI" id="CHEBI:15378"/>
        <dbReference type="ChEBI" id="CHEBI:30013"/>
        <dbReference type="ChEBI" id="CHEBI:33019"/>
        <dbReference type="ChEBI" id="CHEBI:43474"/>
        <dbReference type="ChEBI" id="CHEBI:61977"/>
        <dbReference type="ChEBI" id="CHEBI:83586"/>
        <dbReference type="EC" id="2.7.4.27"/>
    </reaction>
</comment>
<comment type="catalytic activity">
    <reaction evidence="5">
        <text>N(tele)-phospho-L-histidyl/L-threonyl-[pyruvate, phosphate dikinase] + ADP = N(tele)-phospho-L-histidyl/O-phospho-L-threonyl-[pyruvate, phosphate dikinase] + AMP + H(+)</text>
        <dbReference type="Rhea" id="RHEA:43692"/>
        <dbReference type="Rhea" id="RHEA-COMP:10650"/>
        <dbReference type="Rhea" id="RHEA-COMP:10651"/>
        <dbReference type="ChEBI" id="CHEBI:15378"/>
        <dbReference type="ChEBI" id="CHEBI:30013"/>
        <dbReference type="ChEBI" id="CHEBI:61977"/>
        <dbReference type="ChEBI" id="CHEBI:83586"/>
        <dbReference type="ChEBI" id="CHEBI:456215"/>
        <dbReference type="ChEBI" id="CHEBI:456216"/>
        <dbReference type="EC" id="2.7.11.32"/>
    </reaction>
</comment>
<dbReference type="AlphaFoldDB" id="A0A1U9K5Q3"/>
<gene>
    <name evidence="6" type="ORF">B0W44_05805</name>
</gene>
<dbReference type="Proteomes" id="UP000188603">
    <property type="component" value="Chromosome"/>
</dbReference>
<dbReference type="PANTHER" id="PTHR31756">
    <property type="entry name" value="PYRUVATE, PHOSPHATE DIKINASE REGULATORY PROTEIN 1, CHLOROPLASTIC"/>
    <property type="match status" value="1"/>
</dbReference>
<organism evidence="6 7">
    <name type="scientific">Novibacillus thermophilus</name>
    <dbReference type="NCBI Taxonomy" id="1471761"/>
    <lineage>
        <taxon>Bacteria</taxon>
        <taxon>Bacillati</taxon>
        <taxon>Bacillota</taxon>
        <taxon>Bacilli</taxon>
        <taxon>Bacillales</taxon>
        <taxon>Thermoactinomycetaceae</taxon>
        <taxon>Novibacillus</taxon>
    </lineage>
</organism>
<dbReference type="STRING" id="1471761.B0W44_05805"/>
<dbReference type="PANTHER" id="PTHR31756:SF3">
    <property type="entry name" value="PYRUVATE, PHOSPHATE DIKINASE REGULATORY PROTEIN 1, CHLOROPLASTIC"/>
    <property type="match status" value="1"/>
</dbReference>
<feature type="binding site" evidence="5">
    <location>
        <begin position="155"/>
        <end position="162"/>
    </location>
    <ligand>
        <name>ADP</name>
        <dbReference type="ChEBI" id="CHEBI:456216"/>
    </ligand>
</feature>
<reference evidence="6 7" key="1">
    <citation type="journal article" date="2015" name="Int. J. Syst. Evol. Microbiol.">
        <title>Novibacillus thermophilus gen. nov., sp. nov., a Gram-staining-negative and moderately thermophilic member of the family Thermoactinomycetaceae.</title>
        <authorList>
            <person name="Yang G."/>
            <person name="Chen J."/>
            <person name="Zhou S."/>
        </authorList>
    </citation>
    <scope>NUCLEOTIDE SEQUENCE [LARGE SCALE GENOMIC DNA]</scope>
    <source>
        <strain evidence="6 7">SG-1</strain>
    </source>
</reference>
<keyword evidence="6" id="KW-0670">Pyruvate</keyword>
<dbReference type="GO" id="GO:0016776">
    <property type="term" value="F:phosphotransferase activity, phosphate group as acceptor"/>
    <property type="evidence" value="ECO:0007669"/>
    <property type="project" value="UniProtKB-UniRule"/>
</dbReference>
<evidence type="ECO:0000256" key="2">
    <source>
        <dbReference type="ARBA" id="ARBA00022679"/>
    </source>
</evidence>
<dbReference type="RefSeq" id="WP_077719191.1">
    <property type="nucleotide sequence ID" value="NZ_CP019699.1"/>
</dbReference>
<keyword evidence="4 5" id="KW-0418">Kinase</keyword>
<dbReference type="GO" id="GO:0043531">
    <property type="term" value="F:ADP binding"/>
    <property type="evidence" value="ECO:0007669"/>
    <property type="project" value="UniProtKB-UniRule"/>
</dbReference>
<dbReference type="HAMAP" id="MF_00921">
    <property type="entry name" value="PDRP"/>
    <property type="match status" value="1"/>
</dbReference>
<keyword evidence="2 5" id="KW-0808">Transferase</keyword>
<dbReference type="EC" id="2.7.4.27" evidence="5"/>
<protein>
    <recommendedName>
        <fullName evidence="5">Putative pyruvate, phosphate dikinase regulatory protein</fullName>
        <shortName evidence="5">PPDK regulatory protein</shortName>
        <ecNumber evidence="5">2.7.11.32</ecNumber>
        <ecNumber evidence="5">2.7.4.27</ecNumber>
    </recommendedName>
</protein>
<name>A0A1U9K5Q3_9BACL</name>
<dbReference type="GO" id="GO:0005524">
    <property type="term" value="F:ATP binding"/>
    <property type="evidence" value="ECO:0007669"/>
    <property type="project" value="InterPro"/>
</dbReference>
<proteinExistence type="inferred from homology"/>
<dbReference type="InterPro" id="IPR026565">
    <property type="entry name" value="PPDK_reg"/>
</dbReference>
<accession>A0A1U9K5Q3</accession>
<dbReference type="InterPro" id="IPR005177">
    <property type="entry name" value="Kinase-pyrophosphorylase"/>
</dbReference>
<sequence length="276" mass="31216">MTDEKALQSPIVYVISDSIGETAEFVVRAAASQFNGGDVQVRRVPYVDSQEAIDEIVQAAQEDGAMIAFTIVIPELQQYLIEQADERNVRYVDIMGPMLTALESAYNRPPRREPGLVRKLDEDYFRRVEAIEFAVKYDDGRDPRGLLHADVVLIGVSRTSKTPLSMYLAHKRLKVANVPLVPEVEPPEELFRISHKKIIGLTIEASHLNRIRRERLKALGLTSDANYASVERIQHELEYSDRVMKRLGCTVINVSTKAVEETANMILDLIRQGRTR</sequence>
<evidence type="ECO:0000256" key="3">
    <source>
        <dbReference type="ARBA" id="ARBA00022741"/>
    </source>
</evidence>
<keyword evidence="3 5" id="KW-0547">Nucleotide-binding</keyword>
<dbReference type="GO" id="GO:0004674">
    <property type="term" value="F:protein serine/threonine kinase activity"/>
    <property type="evidence" value="ECO:0007669"/>
    <property type="project" value="UniProtKB-UniRule"/>
</dbReference>
<dbReference type="EMBL" id="CP019699">
    <property type="protein sequence ID" value="AQS55371.1"/>
    <property type="molecule type" value="Genomic_DNA"/>
</dbReference>
<comment type="similarity">
    <text evidence="5">Belongs to the pyruvate, phosphate/water dikinase regulatory protein family. PDRP subfamily.</text>
</comment>
<keyword evidence="7" id="KW-1185">Reference proteome</keyword>
<comment type="function">
    <text evidence="5">Bifunctional serine/threonine kinase and phosphorylase involved in the regulation of the pyruvate, phosphate dikinase (PPDK) by catalyzing its phosphorylation/dephosphorylation.</text>
</comment>
<dbReference type="KEGG" id="ntr:B0W44_05805"/>
<evidence type="ECO:0000313" key="7">
    <source>
        <dbReference type="Proteomes" id="UP000188603"/>
    </source>
</evidence>
<keyword evidence="1 5" id="KW-0723">Serine/threonine-protein kinase</keyword>
<dbReference type="NCBIfam" id="NF003742">
    <property type="entry name" value="PRK05339.1"/>
    <property type="match status" value="1"/>
</dbReference>
<dbReference type="EC" id="2.7.11.32" evidence="5"/>
<evidence type="ECO:0000313" key="6">
    <source>
        <dbReference type="EMBL" id="AQS55371.1"/>
    </source>
</evidence>
<evidence type="ECO:0000256" key="4">
    <source>
        <dbReference type="ARBA" id="ARBA00022777"/>
    </source>
</evidence>
<dbReference type="Pfam" id="PF03618">
    <property type="entry name" value="Kinase-PPPase"/>
    <property type="match status" value="1"/>
</dbReference>
<dbReference type="OrthoDB" id="9782201at2"/>
<evidence type="ECO:0000256" key="5">
    <source>
        <dbReference type="HAMAP-Rule" id="MF_00921"/>
    </source>
</evidence>
<evidence type="ECO:0000256" key="1">
    <source>
        <dbReference type="ARBA" id="ARBA00022527"/>
    </source>
</evidence>